<evidence type="ECO:0000313" key="7">
    <source>
        <dbReference type="EMBL" id="KAG4423367.1"/>
    </source>
</evidence>
<dbReference type="SMART" id="SM00356">
    <property type="entry name" value="ZnF_C3H1"/>
    <property type="match status" value="1"/>
</dbReference>
<dbReference type="EMBL" id="JAFJYH010000035">
    <property type="protein sequence ID" value="KAG4423367.1"/>
    <property type="molecule type" value="Genomic_DNA"/>
</dbReference>
<dbReference type="GO" id="GO:0005634">
    <property type="term" value="C:nucleus"/>
    <property type="evidence" value="ECO:0007669"/>
    <property type="project" value="TreeGrafter"/>
</dbReference>
<feature type="compositionally biased region" description="Polar residues" evidence="5">
    <location>
        <begin position="462"/>
        <end position="472"/>
    </location>
</feature>
<accession>A0A8H8BTH9</accession>
<protein>
    <recommendedName>
        <fullName evidence="6">C3H1-type domain-containing protein</fullName>
    </recommendedName>
</protein>
<keyword evidence="1 4" id="KW-0479">Metal-binding</keyword>
<dbReference type="OrthoDB" id="20729at2759"/>
<evidence type="ECO:0000256" key="5">
    <source>
        <dbReference type="SAM" id="MobiDB-lite"/>
    </source>
</evidence>
<dbReference type="InterPro" id="IPR000571">
    <property type="entry name" value="Znf_CCCH"/>
</dbReference>
<dbReference type="InterPro" id="IPR041367">
    <property type="entry name" value="Znf-CCCH_4"/>
</dbReference>
<feature type="region of interest" description="Disordered" evidence="5">
    <location>
        <begin position="439"/>
        <end position="508"/>
    </location>
</feature>
<evidence type="ECO:0000256" key="3">
    <source>
        <dbReference type="ARBA" id="ARBA00022833"/>
    </source>
</evidence>
<dbReference type="Pfam" id="PF18044">
    <property type="entry name" value="zf-CCCH_4"/>
    <property type="match status" value="1"/>
</dbReference>
<dbReference type="PANTHER" id="PTHR21099">
    <property type="entry name" value="RAD201"/>
    <property type="match status" value="1"/>
</dbReference>
<feature type="compositionally biased region" description="Low complexity" evidence="5">
    <location>
        <begin position="284"/>
        <end position="293"/>
    </location>
</feature>
<proteinExistence type="predicted"/>
<keyword evidence="3 4" id="KW-0862">Zinc</keyword>
<dbReference type="PROSITE" id="PS50103">
    <property type="entry name" value="ZF_C3H1"/>
    <property type="match status" value="1"/>
</dbReference>
<evidence type="ECO:0000256" key="1">
    <source>
        <dbReference type="ARBA" id="ARBA00022723"/>
    </source>
</evidence>
<comment type="caution">
    <text evidence="7">The sequence shown here is derived from an EMBL/GenBank/DDBJ whole genome shotgun (WGS) entry which is preliminary data.</text>
</comment>
<dbReference type="PANTHER" id="PTHR21099:SF2">
    <property type="entry name" value="SI:CH211-113E8.11"/>
    <property type="match status" value="1"/>
</dbReference>
<dbReference type="Proteomes" id="UP000664132">
    <property type="component" value="Unassembled WGS sequence"/>
</dbReference>
<feature type="region of interest" description="Disordered" evidence="5">
    <location>
        <begin position="241"/>
        <end position="293"/>
    </location>
</feature>
<feature type="region of interest" description="Disordered" evidence="5">
    <location>
        <begin position="311"/>
        <end position="408"/>
    </location>
</feature>
<name>A0A8H8BTH9_9HELO</name>
<feature type="region of interest" description="Disordered" evidence="5">
    <location>
        <begin position="48"/>
        <end position="70"/>
    </location>
</feature>
<dbReference type="Gene3D" id="4.10.1000.10">
    <property type="entry name" value="Zinc finger, CCCH-type"/>
    <property type="match status" value="1"/>
</dbReference>
<organism evidence="7 8">
    <name type="scientific">Cadophora malorum</name>
    <dbReference type="NCBI Taxonomy" id="108018"/>
    <lineage>
        <taxon>Eukaryota</taxon>
        <taxon>Fungi</taxon>
        <taxon>Dikarya</taxon>
        <taxon>Ascomycota</taxon>
        <taxon>Pezizomycotina</taxon>
        <taxon>Leotiomycetes</taxon>
        <taxon>Helotiales</taxon>
        <taxon>Ploettnerulaceae</taxon>
        <taxon>Cadophora</taxon>
    </lineage>
</organism>
<dbReference type="AlphaFoldDB" id="A0A8H8BTH9"/>
<dbReference type="GO" id="GO:0008270">
    <property type="term" value="F:zinc ion binding"/>
    <property type="evidence" value="ECO:0007669"/>
    <property type="project" value="UniProtKB-KW"/>
</dbReference>
<dbReference type="InterPro" id="IPR036855">
    <property type="entry name" value="Znf_CCCH_sf"/>
</dbReference>
<evidence type="ECO:0000256" key="2">
    <source>
        <dbReference type="ARBA" id="ARBA00022771"/>
    </source>
</evidence>
<feature type="compositionally biased region" description="Low complexity" evidence="5">
    <location>
        <begin position="188"/>
        <end position="225"/>
    </location>
</feature>
<feature type="domain" description="C3H1-type" evidence="6">
    <location>
        <begin position="1"/>
        <end position="27"/>
    </location>
</feature>
<gene>
    <name evidence="7" type="ORF">IFR04_003471</name>
</gene>
<sequence>MPPAVCRFWQQGNCRNGDRCKFLHTDTNPNSQPLPNGNRYAALQQGDRFGSRASSTDYQSRGARAGSPARELPYSLDKKAIGVDLTSEKPQWILSAYGPGRLAPAQLFGGPMREHSFEEMRLLHYMAVAAGNPQQAVQEAERLWQASEQQIQTAASNIDGAINFIINSEKEHPNRIDIVRGGQAGAGSQPNPFNNQSSFQQQSPAPNPFVGAGQSPQAAPAFGAPSSAAFGAPSALGGAFGQPSALGQKPNAFGGTNPAFGAPTQLGSSGFGQPSALGQRPNHFAASTANTSTPAAAPFSSFAGTSNAFGQNPAFGAPTQPATVNPFGAPSQSTTSNAFGPPSNAAFGAPSQTTQPNPFGQPSGSNANSNPFGGQSNPQPNPLGGPQPAFGEPSLSKNPFGAPTQPSQALQNAFGAPAATQPNPFASAAVTPSAPAAVNPFGAPSNQTQNANPFGPPINGALSASSGNPFAPQSQSQSQPAMNGHGPNVQLGASHPQPSSYMSKDPSGRLTMFKGKRVTYRDDEPGCTGSDGSWQRIWFPDGPPVFNKDTQVDDSMYDDKIEAAYLHAKQTGSFQNGMMPLLPPKREWCHWDF</sequence>
<feature type="zinc finger region" description="C3H1-type" evidence="4">
    <location>
        <begin position="1"/>
        <end position="27"/>
    </location>
</feature>
<keyword evidence="8" id="KW-1185">Reference proteome</keyword>
<keyword evidence="2 4" id="KW-0863">Zinc-finger</keyword>
<dbReference type="CDD" id="cd23954">
    <property type="entry name" value="AMO1_CTD"/>
    <property type="match status" value="1"/>
</dbReference>
<evidence type="ECO:0000259" key="6">
    <source>
        <dbReference type="PROSITE" id="PS50103"/>
    </source>
</evidence>
<evidence type="ECO:0000313" key="8">
    <source>
        <dbReference type="Proteomes" id="UP000664132"/>
    </source>
</evidence>
<reference evidence="7" key="1">
    <citation type="submission" date="2021-02" db="EMBL/GenBank/DDBJ databases">
        <title>Genome sequence Cadophora malorum strain M34.</title>
        <authorList>
            <person name="Stefanovic E."/>
            <person name="Vu D."/>
            <person name="Scully C."/>
            <person name="Dijksterhuis J."/>
            <person name="Roader J."/>
            <person name="Houbraken J."/>
        </authorList>
    </citation>
    <scope>NUCLEOTIDE SEQUENCE</scope>
    <source>
        <strain evidence="7">M34</strain>
    </source>
</reference>
<feature type="region of interest" description="Disordered" evidence="5">
    <location>
        <begin position="180"/>
        <end position="225"/>
    </location>
</feature>
<dbReference type="SUPFAM" id="SSF90229">
    <property type="entry name" value="CCCH zinc finger"/>
    <property type="match status" value="1"/>
</dbReference>
<feature type="compositionally biased region" description="Polar residues" evidence="5">
    <location>
        <begin position="350"/>
        <end position="372"/>
    </location>
</feature>
<evidence type="ECO:0000256" key="4">
    <source>
        <dbReference type="PROSITE-ProRule" id="PRU00723"/>
    </source>
</evidence>